<dbReference type="EMBL" id="PKGS01000004">
    <property type="protein sequence ID" value="PKZ16395.1"/>
    <property type="molecule type" value="Genomic_DNA"/>
</dbReference>
<name>A0A2I1M8D7_9FIRM</name>
<dbReference type="AlphaFoldDB" id="A0A2I1M8D7"/>
<protein>
    <submittedName>
        <fullName evidence="1">Uncharacterized protein</fullName>
    </submittedName>
</protein>
<evidence type="ECO:0000313" key="2">
    <source>
        <dbReference type="EMBL" id="SUU92569.1"/>
    </source>
</evidence>
<dbReference type="EMBL" id="UFTA01000002">
    <property type="protein sequence ID" value="SUU92569.1"/>
    <property type="molecule type" value="Genomic_DNA"/>
</dbReference>
<reference evidence="1 3" key="1">
    <citation type="submission" date="2017-12" db="EMBL/GenBank/DDBJ databases">
        <title>Phylogenetic diversity of female urinary microbiome.</title>
        <authorList>
            <person name="Thomas-White K."/>
            <person name="Wolfe A.J."/>
        </authorList>
    </citation>
    <scope>NUCLEOTIDE SEQUENCE [LARGE SCALE GENOMIC DNA]</scope>
    <source>
        <strain evidence="1 3">UMB0119</strain>
    </source>
</reference>
<organism evidence="1 3">
    <name type="scientific">Anaerococcus octavius</name>
    <dbReference type="NCBI Taxonomy" id="54007"/>
    <lineage>
        <taxon>Bacteria</taxon>
        <taxon>Bacillati</taxon>
        <taxon>Bacillota</taxon>
        <taxon>Tissierellia</taxon>
        <taxon>Tissierellales</taxon>
        <taxon>Peptoniphilaceae</taxon>
        <taxon>Anaerococcus</taxon>
    </lineage>
</organism>
<dbReference type="RefSeq" id="WP_101540418.1">
    <property type="nucleotide sequence ID" value="NZ_PKGS01000004.1"/>
</dbReference>
<dbReference type="Proteomes" id="UP000234335">
    <property type="component" value="Unassembled WGS sequence"/>
</dbReference>
<sequence>MKKSKFKISITIIILAFVVLLLSNAKKDKNWVSDYSENEDIKTYSLLITNNKNKDINEQLKSLALNEKMYLRILNIDKTDKGKNDIDINTDKIPYIIMVDNGRSKNVIPLDRYNELENNLNDYLDEQLDKDYFD</sequence>
<reference evidence="2 4" key="2">
    <citation type="submission" date="2018-06" db="EMBL/GenBank/DDBJ databases">
        <authorList>
            <consortium name="Pathogen Informatics"/>
            <person name="Doyle S."/>
        </authorList>
    </citation>
    <scope>NUCLEOTIDE SEQUENCE [LARGE SCALE GENOMIC DNA]</scope>
    <source>
        <strain evidence="2 4">NCTC9810</strain>
    </source>
</reference>
<evidence type="ECO:0000313" key="4">
    <source>
        <dbReference type="Proteomes" id="UP000255124"/>
    </source>
</evidence>
<gene>
    <name evidence="1" type="ORF">CYJ34_06135</name>
    <name evidence="2" type="ORF">NCTC9810_00903</name>
</gene>
<dbReference type="Proteomes" id="UP000255124">
    <property type="component" value="Unassembled WGS sequence"/>
</dbReference>
<keyword evidence="3" id="KW-1185">Reference proteome</keyword>
<evidence type="ECO:0000313" key="3">
    <source>
        <dbReference type="Proteomes" id="UP000234335"/>
    </source>
</evidence>
<proteinExistence type="predicted"/>
<evidence type="ECO:0000313" key="1">
    <source>
        <dbReference type="EMBL" id="PKZ16395.1"/>
    </source>
</evidence>
<accession>A0A2I1M8D7</accession>